<gene>
    <name evidence="1" type="ORF">MUK42_35113</name>
</gene>
<dbReference type="AlphaFoldDB" id="A0A9E7EJ63"/>
<reference evidence="1" key="1">
    <citation type="submission" date="2022-05" db="EMBL/GenBank/DDBJ databases">
        <title>The Musa troglodytarum L. genome provides insights into the mechanism of non-climacteric behaviour and enrichment of carotenoids.</title>
        <authorList>
            <person name="Wang J."/>
        </authorList>
    </citation>
    <scope>NUCLEOTIDE SEQUENCE</scope>
    <source>
        <tissue evidence="1">Leaf</tissue>
    </source>
</reference>
<organism evidence="1 2">
    <name type="scientific">Musa troglodytarum</name>
    <name type="common">fe'i banana</name>
    <dbReference type="NCBI Taxonomy" id="320322"/>
    <lineage>
        <taxon>Eukaryota</taxon>
        <taxon>Viridiplantae</taxon>
        <taxon>Streptophyta</taxon>
        <taxon>Embryophyta</taxon>
        <taxon>Tracheophyta</taxon>
        <taxon>Spermatophyta</taxon>
        <taxon>Magnoliopsida</taxon>
        <taxon>Liliopsida</taxon>
        <taxon>Zingiberales</taxon>
        <taxon>Musaceae</taxon>
        <taxon>Musa</taxon>
    </lineage>
</organism>
<keyword evidence="2" id="KW-1185">Reference proteome</keyword>
<proteinExistence type="predicted"/>
<protein>
    <submittedName>
        <fullName evidence="1">Uncharacterized protein</fullName>
    </submittedName>
</protein>
<sequence>MVAKLLCGIMKSNLTYGYSWHRMLSPIYCSQCFSSLIVSL</sequence>
<evidence type="ECO:0000313" key="2">
    <source>
        <dbReference type="Proteomes" id="UP001055439"/>
    </source>
</evidence>
<dbReference type="Proteomes" id="UP001055439">
    <property type="component" value="Chromosome 1"/>
</dbReference>
<name>A0A9E7EJ63_9LILI</name>
<dbReference type="EMBL" id="CP097502">
    <property type="protein sequence ID" value="URD76833.1"/>
    <property type="molecule type" value="Genomic_DNA"/>
</dbReference>
<accession>A0A9E7EJ63</accession>
<evidence type="ECO:0000313" key="1">
    <source>
        <dbReference type="EMBL" id="URD76833.1"/>
    </source>
</evidence>